<dbReference type="Proteomes" id="UP000298390">
    <property type="component" value="Unassembled WGS sequence"/>
</dbReference>
<sequence length="288" mass="33112">MSGYAPIAADEDDSEKLLHQDAPAQEWFSTSKASSGERAFRRWWPWAAHAVLLSVSLTILFTAWRTEDARCTRKLSTYSPALEAVEYKDIVFDGVLDSPSEYRGPPSKAIDNAWNRIQLNTSTFIHPIRIQESDLAKFGQTKRPSLAYYQEEDGGGIYASIEVGHQLHCLDMLRQNSYIGHYGSSDENYVKRPEFYRIHIDHCIEMIRQVLMCNSDVGLLTFDWVAGFDVPFPNFSTQHKCRDFERVYDWYERNMIDLPMERMVRVGDVVDMSPEEAGVGAIHLRDQQ</sequence>
<feature type="transmembrane region" description="Helical" evidence="3">
    <location>
        <begin position="43"/>
        <end position="64"/>
    </location>
</feature>
<evidence type="ECO:0000313" key="5">
    <source>
        <dbReference type="Proteomes" id="UP000298390"/>
    </source>
</evidence>
<evidence type="ECO:0008006" key="6">
    <source>
        <dbReference type="Google" id="ProtNLM"/>
    </source>
</evidence>
<name>A0A4Y9Y4I8_9APHY</name>
<comment type="similarity">
    <text evidence="2">Belongs to the ustYa family.</text>
</comment>
<gene>
    <name evidence="4" type="ORF">EVJ58_g8090</name>
</gene>
<evidence type="ECO:0000256" key="2">
    <source>
        <dbReference type="ARBA" id="ARBA00035112"/>
    </source>
</evidence>
<evidence type="ECO:0000313" key="4">
    <source>
        <dbReference type="EMBL" id="TFY55689.1"/>
    </source>
</evidence>
<proteinExistence type="inferred from homology"/>
<dbReference type="PANTHER" id="PTHR33365">
    <property type="entry name" value="YALI0B05434P"/>
    <property type="match status" value="1"/>
</dbReference>
<dbReference type="Pfam" id="PF11807">
    <property type="entry name" value="UstYa"/>
    <property type="match status" value="1"/>
</dbReference>
<dbReference type="InterPro" id="IPR021765">
    <property type="entry name" value="UstYa-like"/>
</dbReference>
<comment type="pathway">
    <text evidence="1">Mycotoxin biosynthesis.</text>
</comment>
<dbReference type="GO" id="GO:0043386">
    <property type="term" value="P:mycotoxin biosynthetic process"/>
    <property type="evidence" value="ECO:0007669"/>
    <property type="project" value="InterPro"/>
</dbReference>
<organism evidence="4 5">
    <name type="scientific">Rhodofomes roseus</name>
    <dbReference type="NCBI Taxonomy" id="34475"/>
    <lineage>
        <taxon>Eukaryota</taxon>
        <taxon>Fungi</taxon>
        <taxon>Dikarya</taxon>
        <taxon>Basidiomycota</taxon>
        <taxon>Agaricomycotina</taxon>
        <taxon>Agaricomycetes</taxon>
        <taxon>Polyporales</taxon>
        <taxon>Rhodofomes</taxon>
    </lineage>
</organism>
<reference evidence="4 5" key="1">
    <citation type="submission" date="2019-01" db="EMBL/GenBank/DDBJ databases">
        <title>Genome sequencing of the rare red list fungi Fomitopsis rosea.</title>
        <authorList>
            <person name="Buettner E."/>
            <person name="Kellner H."/>
        </authorList>
    </citation>
    <scope>NUCLEOTIDE SEQUENCE [LARGE SCALE GENOMIC DNA]</scope>
    <source>
        <strain evidence="4 5">DSM 105464</strain>
    </source>
</reference>
<keyword evidence="3" id="KW-1133">Transmembrane helix</keyword>
<accession>A0A4Y9Y4I8</accession>
<comment type="caution">
    <text evidence="4">The sequence shown here is derived from an EMBL/GenBank/DDBJ whole genome shotgun (WGS) entry which is preliminary data.</text>
</comment>
<keyword evidence="3" id="KW-0472">Membrane</keyword>
<evidence type="ECO:0000256" key="1">
    <source>
        <dbReference type="ARBA" id="ARBA00004685"/>
    </source>
</evidence>
<keyword evidence="3" id="KW-0812">Transmembrane</keyword>
<evidence type="ECO:0000256" key="3">
    <source>
        <dbReference type="SAM" id="Phobius"/>
    </source>
</evidence>
<dbReference type="EMBL" id="SEKV01000568">
    <property type="protein sequence ID" value="TFY55689.1"/>
    <property type="molecule type" value="Genomic_DNA"/>
</dbReference>
<dbReference type="STRING" id="34475.A0A4Y9Y4I8"/>
<dbReference type="AlphaFoldDB" id="A0A4Y9Y4I8"/>
<dbReference type="PANTHER" id="PTHR33365:SF4">
    <property type="entry name" value="CYCLOCHLOROTINE BIOSYNTHESIS PROTEIN O"/>
    <property type="match status" value="1"/>
</dbReference>
<protein>
    <recommendedName>
        <fullName evidence="6">Tat pathway signal sequence</fullName>
    </recommendedName>
</protein>